<evidence type="ECO:0000256" key="1">
    <source>
        <dbReference type="ARBA" id="ARBA00022603"/>
    </source>
</evidence>
<dbReference type="GO" id="GO:0044027">
    <property type="term" value="P:negative regulation of gene expression via chromosomal CpG island methylation"/>
    <property type="evidence" value="ECO:0007669"/>
    <property type="project" value="TreeGrafter"/>
</dbReference>
<proteinExistence type="inferred from homology"/>
<evidence type="ECO:0000256" key="7">
    <source>
        <dbReference type="RuleBase" id="RU000416"/>
    </source>
</evidence>
<dbReference type="InterPro" id="IPR050390">
    <property type="entry name" value="C5-Methyltransferase"/>
</dbReference>
<keyword evidence="1 6" id="KW-0489">Methyltransferase</keyword>
<reference evidence="9" key="1">
    <citation type="submission" date="2020-02" db="EMBL/GenBank/DDBJ databases">
        <authorList>
            <person name="Gao J."/>
            <person name="Sun J."/>
        </authorList>
    </citation>
    <scope>NUCLEOTIDE SEQUENCE</scope>
    <source>
        <strain evidence="9">602-2</strain>
    </source>
</reference>
<accession>A0A6G4QUA5</accession>
<dbReference type="EC" id="2.1.1.37" evidence="8"/>
<comment type="caution">
    <text evidence="9">The sequence shown here is derived from an EMBL/GenBank/DDBJ whole genome shotgun (WGS) entry which is preliminary data.</text>
</comment>
<protein>
    <recommendedName>
        <fullName evidence="8">Cytosine-specific methyltransferase</fullName>
        <ecNumber evidence="8">2.1.1.37</ecNumber>
    </recommendedName>
</protein>
<dbReference type="InterPro" id="IPR029063">
    <property type="entry name" value="SAM-dependent_MTases_sf"/>
</dbReference>
<dbReference type="PROSITE" id="PS00095">
    <property type="entry name" value="C5_MTASE_2"/>
    <property type="match status" value="1"/>
</dbReference>
<evidence type="ECO:0000256" key="3">
    <source>
        <dbReference type="ARBA" id="ARBA00022691"/>
    </source>
</evidence>
<dbReference type="GO" id="GO:0032259">
    <property type="term" value="P:methylation"/>
    <property type="evidence" value="ECO:0007669"/>
    <property type="project" value="UniProtKB-KW"/>
</dbReference>
<keyword evidence="2 6" id="KW-0808">Transferase</keyword>
<dbReference type="InterPro" id="IPR031303">
    <property type="entry name" value="C5_meth_CS"/>
</dbReference>
<dbReference type="GO" id="GO:0009307">
    <property type="term" value="P:DNA restriction-modification system"/>
    <property type="evidence" value="ECO:0007669"/>
    <property type="project" value="UniProtKB-KW"/>
</dbReference>
<evidence type="ECO:0000256" key="4">
    <source>
        <dbReference type="ARBA" id="ARBA00022747"/>
    </source>
</evidence>
<name>A0A6G4QUA5_9CAUL</name>
<dbReference type="InterPro" id="IPR001525">
    <property type="entry name" value="C5_MeTfrase"/>
</dbReference>
<dbReference type="SUPFAM" id="SSF53335">
    <property type="entry name" value="S-adenosyl-L-methionine-dependent methyltransferases"/>
    <property type="match status" value="1"/>
</dbReference>
<evidence type="ECO:0000256" key="5">
    <source>
        <dbReference type="ARBA" id="ARBA00047422"/>
    </source>
</evidence>
<dbReference type="Pfam" id="PF00145">
    <property type="entry name" value="DNA_methylase"/>
    <property type="match status" value="1"/>
</dbReference>
<evidence type="ECO:0000313" key="9">
    <source>
        <dbReference type="EMBL" id="NGM49236.1"/>
    </source>
</evidence>
<evidence type="ECO:0000256" key="2">
    <source>
        <dbReference type="ARBA" id="ARBA00022679"/>
    </source>
</evidence>
<dbReference type="EMBL" id="JAAKGT010000002">
    <property type="protein sequence ID" value="NGM49236.1"/>
    <property type="molecule type" value="Genomic_DNA"/>
</dbReference>
<dbReference type="Gene3D" id="3.90.120.10">
    <property type="entry name" value="DNA Methylase, subunit A, domain 2"/>
    <property type="match status" value="1"/>
</dbReference>
<sequence length="411" mass="46115">MRNEITFVDLFCGAGGFTEGILLAGGAERRFKLLAASDIHENAHHTHTGRFSGQLGLDYEFITSDIRDADFLDRLTQSVGDESVDLVVGGPPCQGFSLFGAREKDDPRNDLFRHYLKVIAALRPKYFVMENVPGLAMMYGGETVREMYRAVSEMKGVKYHLEGPIKVNASEFGVPQMRERLLFIGSREDMPVLDQVPAVMDRSWTAREALDDLSFLRSWDEVSGYHESHPATNRYQTESRRGRLFEMYGIERPSACLVGHEASRHTPDVIARFAMMEPGRGFDSIPRGLWEGHLQSSKKWCVRLDPDRPAYTVTTLPDDFVHYRQHRILTAREWARLQSFDDTFEFSGPRATGGGGKGNKKRTGALPQYTQIGNAVPPLLARGIGAAILSAIESSVPIRKRAANDILRKIH</sequence>
<dbReference type="PROSITE" id="PS00094">
    <property type="entry name" value="C5_MTASE_1"/>
    <property type="match status" value="1"/>
</dbReference>
<keyword evidence="4" id="KW-0680">Restriction system</keyword>
<comment type="catalytic activity">
    <reaction evidence="5 8">
        <text>a 2'-deoxycytidine in DNA + S-adenosyl-L-methionine = a 5-methyl-2'-deoxycytidine in DNA + S-adenosyl-L-homocysteine + H(+)</text>
        <dbReference type="Rhea" id="RHEA:13681"/>
        <dbReference type="Rhea" id="RHEA-COMP:11369"/>
        <dbReference type="Rhea" id="RHEA-COMP:11370"/>
        <dbReference type="ChEBI" id="CHEBI:15378"/>
        <dbReference type="ChEBI" id="CHEBI:57856"/>
        <dbReference type="ChEBI" id="CHEBI:59789"/>
        <dbReference type="ChEBI" id="CHEBI:85452"/>
        <dbReference type="ChEBI" id="CHEBI:85454"/>
        <dbReference type="EC" id="2.1.1.37"/>
    </reaction>
</comment>
<dbReference type="GO" id="GO:0003886">
    <property type="term" value="F:DNA (cytosine-5-)-methyltransferase activity"/>
    <property type="evidence" value="ECO:0007669"/>
    <property type="project" value="UniProtKB-EC"/>
</dbReference>
<keyword evidence="3 6" id="KW-0949">S-adenosyl-L-methionine</keyword>
<feature type="active site" evidence="6">
    <location>
        <position position="93"/>
    </location>
</feature>
<dbReference type="GO" id="GO:0003677">
    <property type="term" value="F:DNA binding"/>
    <property type="evidence" value="ECO:0007669"/>
    <property type="project" value="TreeGrafter"/>
</dbReference>
<dbReference type="RefSeq" id="WP_165257093.1">
    <property type="nucleotide sequence ID" value="NZ_JAAKGT010000002.1"/>
</dbReference>
<dbReference type="PANTHER" id="PTHR10629:SF52">
    <property type="entry name" value="DNA (CYTOSINE-5)-METHYLTRANSFERASE 1"/>
    <property type="match status" value="1"/>
</dbReference>
<evidence type="ECO:0000256" key="6">
    <source>
        <dbReference type="PROSITE-ProRule" id="PRU01016"/>
    </source>
</evidence>
<dbReference type="NCBIfam" id="TIGR00675">
    <property type="entry name" value="dcm"/>
    <property type="match status" value="1"/>
</dbReference>
<dbReference type="PRINTS" id="PR00105">
    <property type="entry name" value="C5METTRFRASE"/>
</dbReference>
<dbReference type="Gene3D" id="3.40.50.150">
    <property type="entry name" value="Vaccinia Virus protein VP39"/>
    <property type="match status" value="1"/>
</dbReference>
<comment type="similarity">
    <text evidence="6 7">Belongs to the class I-like SAM-binding methyltransferase superfamily. C5-methyltransferase family.</text>
</comment>
<organism evidence="9">
    <name type="scientific">Caulobacter sp. 602-2</name>
    <dbReference type="NCBI Taxonomy" id="2710887"/>
    <lineage>
        <taxon>Bacteria</taxon>
        <taxon>Pseudomonadati</taxon>
        <taxon>Pseudomonadota</taxon>
        <taxon>Alphaproteobacteria</taxon>
        <taxon>Caulobacterales</taxon>
        <taxon>Caulobacteraceae</taxon>
        <taxon>Caulobacter</taxon>
    </lineage>
</organism>
<dbReference type="PANTHER" id="PTHR10629">
    <property type="entry name" value="CYTOSINE-SPECIFIC METHYLTRANSFERASE"/>
    <property type="match status" value="1"/>
</dbReference>
<evidence type="ECO:0000256" key="8">
    <source>
        <dbReference type="RuleBase" id="RU000417"/>
    </source>
</evidence>
<dbReference type="PROSITE" id="PS51679">
    <property type="entry name" value="SAM_MT_C5"/>
    <property type="match status" value="1"/>
</dbReference>
<dbReference type="InterPro" id="IPR018117">
    <property type="entry name" value="C5_DNA_meth_AS"/>
</dbReference>
<gene>
    <name evidence="9" type="ORF">G5B46_06420</name>
</gene>
<dbReference type="AlphaFoldDB" id="A0A6G4QUA5"/>